<dbReference type="PROSITE" id="PS51012">
    <property type="entry name" value="ABC_TM2"/>
    <property type="match status" value="1"/>
</dbReference>
<dbReference type="InterPro" id="IPR047817">
    <property type="entry name" value="ABC2_TM_bact-type"/>
</dbReference>
<evidence type="ECO:0000313" key="11">
    <source>
        <dbReference type="EMBL" id="VEP18418.1"/>
    </source>
</evidence>
<comment type="similarity">
    <text evidence="2 9">Belongs to the ABC-2 integral membrane protein family.</text>
</comment>
<sequence>MIASITKKKKTSQMRWYWELLSVLVRRNLKRRYRGSFLGIYWSLLSPLIMTALYAAIFGTAFAAYYDNSTLNYVLAAFTGLVVINFFSSSTSQALVSVVENGAIVNKIRLPLVIFPLSFIGANVFQLLIGVFPLLLLTTFLISRSLLNVIALLFPLTALILVCAGVSLLMSSLYVFFRDLPYFYELLTFLLWISSPVFYPPEIVPEGVKRILVFNPLLPIINSIRQISLSGSLPDITLIFASLLSGTIVLTVGAISFILWQDKFMDLL</sequence>
<keyword evidence="6 9" id="KW-0812">Transmembrane</keyword>
<evidence type="ECO:0000313" key="12">
    <source>
        <dbReference type="Proteomes" id="UP000320055"/>
    </source>
</evidence>
<protein>
    <recommendedName>
        <fullName evidence="9">Transport permease protein</fullName>
    </recommendedName>
</protein>
<evidence type="ECO:0000256" key="3">
    <source>
        <dbReference type="ARBA" id="ARBA00022448"/>
    </source>
</evidence>
<dbReference type="EMBL" id="CAACVJ010000686">
    <property type="protein sequence ID" value="VEP18418.1"/>
    <property type="molecule type" value="Genomic_DNA"/>
</dbReference>
<evidence type="ECO:0000256" key="6">
    <source>
        <dbReference type="ARBA" id="ARBA00022692"/>
    </source>
</evidence>
<feature type="transmembrane region" description="Helical" evidence="9">
    <location>
        <begin position="71"/>
        <end position="89"/>
    </location>
</feature>
<proteinExistence type="inferred from homology"/>
<dbReference type="InterPro" id="IPR013525">
    <property type="entry name" value="ABC2_TM"/>
</dbReference>
<dbReference type="Proteomes" id="UP000320055">
    <property type="component" value="Unassembled WGS sequence"/>
</dbReference>
<keyword evidence="7 9" id="KW-1133">Transmembrane helix</keyword>
<keyword evidence="12" id="KW-1185">Reference proteome</keyword>
<dbReference type="GO" id="GO:0005886">
    <property type="term" value="C:plasma membrane"/>
    <property type="evidence" value="ECO:0007669"/>
    <property type="project" value="UniProtKB-SubCell"/>
</dbReference>
<feature type="transmembrane region" description="Helical" evidence="9">
    <location>
        <begin position="40"/>
        <end position="65"/>
    </location>
</feature>
<name>A0A563W407_9CYAN</name>
<organism evidence="11 12">
    <name type="scientific">Hyella patelloides LEGE 07179</name>
    <dbReference type="NCBI Taxonomy" id="945734"/>
    <lineage>
        <taxon>Bacteria</taxon>
        <taxon>Bacillati</taxon>
        <taxon>Cyanobacteriota</taxon>
        <taxon>Cyanophyceae</taxon>
        <taxon>Pleurocapsales</taxon>
        <taxon>Hyellaceae</taxon>
        <taxon>Hyella</taxon>
    </lineage>
</organism>
<dbReference type="GO" id="GO:0015920">
    <property type="term" value="P:lipopolysaccharide transport"/>
    <property type="evidence" value="ECO:0007669"/>
    <property type="project" value="TreeGrafter"/>
</dbReference>
<dbReference type="AlphaFoldDB" id="A0A563W407"/>
<evidence type="ECO:0000256" key="5">
    <source>
        <dbReference type="ARBA" id="ARBA00022519"/>
    </source>
</evidence>
<evidence type="ECO:0000256" key="8">
    <source>
        <dbReference type="ARBA" id="ARBA00023136"/>
    </source>
</evidence>
<dbReference type="PANTHER" id="PTHR30413">
    <property type="entry name" value="INNER MEMBRANE TRANSPORT PERMEASE"/>
    <property type="match status" value="1"/>
</dbReference>
<feature type="transmembrane region" description="Helical" evidence="9">
    <location>
        <begin position="110"/>
        <end position="143"/>
    </location>
</feature>
<dbReference type="GO" id="GO:0140359">
    <property type="term" value="F:ABC-type transporter activity"/>
    <property type="evidence" value="ECO:0007669"/>
    <property type="project" value="InterPro"/>
</dbReference>
<evidence type="ECO:0000256" key="4">
    <source>
        <dbReference type="ARBA" id="ARBA00022475"/>
    </source>
</evidence>
<dbReference type="Pfam" id="PF01061">
    <property type="entry name" value="ABC2_membrane"/>
    <property type="match status" value="1"/>
</dbReference>
<dbReference type="PANTHER" id="PTHR30413:SF8">
    <property type="entry name" value="TRANSPORT PERMEASE PROTEIN"/>
    <property type="match status" value="1"/>
</dbReference>
<feature type="transmembrane region" description="Helical" evidence="9">
    <location>
        <begin position="149"/>
        <end position="170"/>
    </location>
</feature>
<dbReference type="OrthoDB" id="9794365at2"/>
<evidence type="ECO:0000256" key="7">
    <source>
        <dbReference type="ARBA" id="ARBA00022989"/>
    </source>
</evidence>
<reference evidence="11 12" key="1">
    <citation type="submission" date="2019-01" db="EMBL/GenBank/DDBJ databases">
        <authorList>
            <person name="Brito A."/>
        </authorList>
    </citation>
    <scope>NUCLEOTIDE SEQUENCE [LARGE SCALE GENOMIC DNA]</scope>
    <source>
        <strain evidence="11">1</strain>
    </source>
</reference>
<accession>A0A563W407</accession>
<feature type="domain" description="ABC transmembrane type-2" evidence="10">
    <location>
        <begin position="38"/>
        <end position="260"/>
    </location>
</feature>
<evidence type="ECO:0000256" key="9">
    <source>
        <dbReference type="RuleBase" id="RU361157"/>
    </source>
</evidence>
<evidence type="ECO:0000256" key="1">
    <source>
        <dbReference type="ARBA" id="ARBA00004429"/>
    </source>
</evidence>
<keyword evidence="8 9" id="KW-0472">Membrane</keyword>
<keyword evidence="4 9" id="KW-1003">Cell membrane</keyword>
<keyword evidence="3 9" id="KW-0813">Transport</keyword>
<comment type="subcellular location">
    <subcellularLocation>
        <location evidence="1">Cell inner membrane</location>
        <topology evidence="1">Multi-pass membrane protein</topology>
    </subcellularLocation>
    <subcellularLocation>
        <location evidence="9">Cell membrane</location>
        <topology evidence="9">Multi-pass membrane protein</topology>
    </subcellularLocation>
</comment>
<keyword evidence="5" id="KW-0997">Cell inner membrane</keyword>
<evidence type="ECO:0000256" key="2">
    <source>
        <dbReference type="ARBA" id="ARBA00007783"/>
    </source>
</evidence>
<dbReference type="RefSeq" id="WP_144867763.1">
    <property type="nucleotide sequence ID" value="NZ_LR213837.1"/>
</dbReference>
<evidence type="ECO:0000259" key="10">
    <source>
        <dbReference type="PROSITE" id="PS51012"/>
    </source>
</evidence>
<feature type="transmembrane region" description="Helical" evidence="9">
    <location>
        <begin position="182"/>
        <end position="199"/>
    </location>
</feature>
<feature type="transmembrane region" description="Helical" evidence="9">
    <location>
        <begin position="238"/>
        <end position="260"/>
    </location>
</feature>
<gene>
    <name evidence="11" type="ORF">H1P_790002</name>
</gene>